<keyword evidence="2" id="KW-1185">Reference proteome</keyword>
<accession>A0ACD5DGH9</accession>
<name>A0ACD5DGH9_9LACO</name>
<protein>
    <submittedName>
        <fullName evidence="1">Class A sortase</fullName>
    </submittedName>
</protein>
<dbReference type="EMBL" id="CP168151">
    <property type="protein sequence ID" value="XFD40360.1"/>
    <property type="molecule type" value="Genomic_DNA"/>
</dbReference>
<dbReference type="Proteomes" id="UP001149860">
    <property type="component" value="Chromosome"/>
</dbReference>
<proteinExistence type="predicted"/>
<evidence type="ECO:0000313" key="2">
    <source>
        <dbReference type="Proteomes" id="UP001149860"/>
    </source>
</evidence>
<sequence length="134" mass="15204">MSIGLGVSNQSLALAAGTMRPDQKMGSGNYPLAGHHMLDHNILFGPLYYRAKVGQMVYLTDMNYVYKYVIYQKKFISAYNISVIKQTKKPIVTLITCDKTGANRLMVRGKYQGRELIKDTYSNLRQSITKPKFN</sequence>
<organism evidence="1 2">
    <name type="scientific">Lentilactobacillus terminaliae</name>
    <dbReference type="NCBI Taxonomy" id="3003483"/>
    <lineage>
        <taxon>Bacteria</taxon>
        <taxon>Bacillati</taxon>
        <taxon>Bacillota</taxon>
        <taxon>Bacilli</taxon>
        <taxon>Lactobacillales</taxon>
        <taxon>Lactobacillaceae</taxon>
        <taxon>Lentilactobacillus</taxon>
    </lineage>
</organism>
<gene>
    <name evidence="1" type="ORF">O0236_003355</name>
</gene>
<reference evidence="1" key="1">
    <citation type="submission" date="2024-08" db="EMBL/GenBank/DDBJ databases">
        <title>Lentilactobacillus sp. nov., isolated from tree bark.</title>
        <authorList>
            <person name="Phuengjayaem S."/>
            <person name="Tanasupawat S."/>
        </authorList>
    </citation>
    <scope>NUCLEOTIDE SEQUENCE</scope>
    <source>
        <strain evidence="1">SPB1-3</strain>
    </source>
</reference>
<evidence type="ECO:0000313" key="1">
    <source>
        <dbReference type="EMBL" id="XFD40360.1"/>
    </source>
</evidence>